<protein>
    <submittedName>
        <fullName evidence="1">Uncharacterized protein</fullName>
    </submittedName>
</protein>
<reference evidence="1" key="1">
    <citation type="submission" date="2018-05" db="EMBL/GenBank/DDBJ databases">
        <authorList>
            <person name="Lanie J.A."/>
            <person name="Ng W.-L."/>
            <person name="Kazmierczak K.M."/>
            <person name="Andrzejewski T.M."/>
            <person name="Davidsen T.M."/>
            <person name="Wayne K.J."/>
            <person name="Tettelin H."/>
            <person name="Glass J.I."/>
            <person name="Rusch D."/>
            <person name="Podicherti R."/>
            <person name="Tsui H.-C.T."/>
            <person name="Winkler M.E."/>
        </authorList>
    </citation>
    <scope>NUCLEOTIDE SEQUENCE</scope>
</reference>
<organism evidence="1">
    <name type="scientific">marine metagenome</name>
    <dbReference type="NCBI Taxonomy" id="408172"/>
    <lineage>
        <taxon>unclassified sequences</taxon>
        <taxon>metagenomes</taxon>
        <taxon>ecological metagenomes</taxon>
    </lineage>
</organism>
<name>A0A382HM03_9ZZZZ</name>
<dbReference type="EMBL" id="UINC01062114">
    <property type="protein sequence ID" value="SVB88404.1"/>
    <property type="molecule type" value="Genomic_DNA"/>
</dbReference>
<evidence type="ECO:0000313" key="1">
    <source>
        <dbReference type="EMBL" id="SVB88404.1"/>
    </source>
</evidence>
<dbReference type="AlphaFoldDB" id="A0A382HM03"/>
<accession>A0A382HM03</accession>
<sequence length="137" mass="15906">MIGPNPERENSPHYIFEALAEGFDVEIDVWYLTGTIQLGHDKPTYTVNKKMLNMNGLWCHAKNVEALEYMTNEGINCFWHQEDDVTLTSKGYIWTHSDYNIYTPKSVICHMERPSVEELKVYKDCYGLCSDYIGVIE</sequence>
<proteinExistence type="predicted"/>
<gene>
    <name evidence="1" type="ORF">METZ01_LOCUS241258</name>
</gene>